<gene>
    <name evidence="1" type="ORF">FB388_1766</name>
</gene>
<dbReference type="SUPFAM" id="SSF57997">
    <property type="entry name" value="Tropomyosin"/>
    <property type="match status" value="1"/>
</dbReference>
<evidence type="ECO:0000313" key="2">
    <source>
        <dbReference type="Proteomes" id="UP000319818"/>
    </source>
</evidence>
<accession>A0A543GE96</accession>
<dbReference type="Gene3D" id="3.90.20.10">
    <property type="match status" value="1"/>
</dbReference>
<comment type="caution">
    <text evidence="1">The sequence shown here is derived from an EMBL/GenBank/DDBJ whole genome shotgun (WGS) entry which is preliminary data.</text>
</comment>
<dbReference type="AlphaFoldDB" id="A0A543GE96"/>
<reference evidence="1 2" key="1">
    <citation type="submission" date="2019-06" db="EMBL/GenBank/DDBJ databases">
        <title>Sequencing the genomes of 1000 actinobacteria strains.</title>
        <authorList>
            <person name="Klenk H.-P."/>
        </authorList>
    </citation>
    <scope>NUCLEOTIDE SEQUENCE [LARGE SCALE GENOMIC DNA]</scope>
    <source>
        <strain evidence="1 2">DSM 45511</strain>
    </source>
</reference>
<protein>
    <submittedName>
        <fullName evidence="1">Uncharacterized protein</fullName>
    </submittedName>
</protein>
<dbReference type="EMBL" id="VFPH01000001">
    <property type="protein sequence ID" value="TQM44401.1"/>
    <property type="molecule type" value="Genomic_DNA"/>
</dbReference>
<dbReference type="Proteomes" id="UP000319818">
    <property type="component" value="Unassembled WGS sequence"/>
</dbReference>
<proteinExistence type="predicted"/>
<name>A0A543GE96_9PSEU</name>
<evidence type="ECO:0000313" key="1">
    <source>
        <dbReference type="EMBL" id="TQM44401.1"/>
    </source>
</evidence>
<keyword evidence="2" id="KW-1185">Reference proteome</keyword>
<sequence>MEELEARVSALETQLRSVRQDAAAARVLAGGADRDVSAFGAKLDAQQRLLEALRETQIEHGRRLAGHDGRFDHVEGRFDHLEQRFDALESQMWQGFTNLERGQNVMLDLLRRRNGHEGEPPASSG</sequence>
<organism evidence="1 2">
    <name type="scientific">Pseudonocardia cypriaca</name>
    <dbReference type="NCBI Taxonomy" id="882449"/>
    <lineage>
        <taxon>Bacteria</taxon>
        <taxon>Bacillati</taxon>
        <taxon>Actinomycetota</taxon>
        <taxon>Actinomycetes</taxon>
        <taxon>Pseudonocardiales</taxon>
        <taxon>Pseudonocardiaceae</taxon>
        <taxon>Pseudonocardia</taxon>
    </lineage>
</organism>